<evidence type="ECO:0000313" key="4">
    <source>
        <dbReference type="Proteomes" id="UP000694300"/>
    </source>
</evidence>
<evidence type="ECO:0000313" key="3">
    <source>
        <dbReference type="EMBL" id="MBW0130623.1"/>
    </source>
</evidence>
<name>A0ABS6UEH0_9PSEU</name>
<dbReference type="InterPro" id="IPR006175">
    <property type="entry name" value="YjgF/YER057c/UK114"/>
</dbReference>
<dbReference type="Pfam" id="PF01042">
    <property type="entry name" value="Ribonuc_L-PSP"/>
    <property type="match status" value="1"/>
</dbReference>
<dbReference type="PANTHER" id="PTHR11803">
    <property type="entry name" value="2-IMINOBUTANOATE/2-IMINOPROPANOATE DEAMINASE RIDA"/>
    <property type="match status" value="1"/>
</dbReference>
<feature type="region of interest" description="Disordered" evidence="2">
    <location>
        <begin position="1"/>
        <end position="24"/>
    </location>
</feature>
<accession>A0ABS6UEH0</accession>
<comment type="similarity">
    <text evidence="1">Belongs to the RutC family.</text>
</comment>
<reference evidence="3 4" key="1">
    <citation type="submission" date="2020-11" db="EMBL/GenBank/DDBJ databases">
        <title>Pseudonocardia abyssalis sp. nov. and Pseudonocardia oceani sp. nov., description and phylogenomic analysis of two novel actinomycetes isolated from the deep Southern Ocean.</title>
        <authorList>
            <person name="Parra J."/>
        </authorList>
    </citation>
    <scope>NUCLEOTIDE SEQUENCE [LARGE SCALE GENOMIC DNA]</scope>
    <source>
        <strain evidence="4">KRD185</strain>
    </source>
</reference>
<keyword evidence="4" id="KW-1185">Reference proteome</keyword>
<evidence type="ECO:0000256" key="1">
    <source>
        <dbReference type="ARBA" id="ARBA00010552"/>
    </source>
</evidence>
<sequence>MNGDGGAPITGMNPRKSIRDVPGTPPPFRPYYSNAVRAAAGDMLYISGQVAWDDEGAIVGVGDGAAQARQAFGNLGKVLAAHGASWQDLVKVTVFVTDFGWFDELSALREALFPEAGPASTIVRVAGLVQPELLVEVEAVAVVG</sequence>
<evidence type="ECO:0000256" key="2">
    <source>
        <dbReference type="SAM" id="MobiDB-lite"/>
    </source>
</evidence>
<dbReference type="CDD" id="cd00448">
    <property type="entry name" value="YjgF_YER057c_UK114_family"/>
    <property type="match status" value="1"/>
</dbReference>
<dbReference type="EMBL" id="JADQDF010000001">
    <property type="protein sequence ID" value="MBW0130623.1"/>
    <property type="molecule type" value="Genomic_DNA"/>
</dbReference>
<proteinExistence type="inferred from homology"/>
<dbReference type="RefSeq" id="WP_218589027.1">
    <property type="nucleotide sequence ID" value="NZ_JADQDF010000001.1"/>
</dbReference>
<gene>
    <name evidence="3" type="ORF">I4I82_23540</name>
</gene>
<comment type="caution">
    <text evidence="3">The sequence shown here is derived from an EMBL/GenBank/DDBJ whole genome shotgun (WGS) entry which is preliminary data.</text>
</comment>
<dbReference type="PANTHER" id="PTHR11803:SF58">
    <property type="entry name" value="PROTEIN HMF1-RELATED"/>
    <property type="match status" value="1"/>
</dbReference>
<dbReference type="Proteomes" id="UP000694300">
    <property type="component" value="Unassembled WGS sequence"/>
</dbReference>
<organism evidence="3 4">
    <name type="scientific">Pseudonocardia oceani</name>
    <dbReference type="NCBI Taxonomy" id="2792013"/>
    <lineage>
        <taxon>Bacteria</taxon>
        <taxon>Bacillati</taxon>
        <taxon>Actinomycetota</taxon>
        <taxon>Actinomycetes</taxon>
        <taxon>Pseudonocardiales</taxon>
        <taxon>Pseudonocardiaceae</taxon>
        <taxon>Pseudonocardia</taxon>
    </lineage>
</organism>
<protein>
    <submittedName>
        <fullName evidence="3">RidA family protein</fullName>
    </submittedName>
</protein>